<protein>
    <submittedName>
        <fullName evidence="3">Polyprotein of L1-like non-LTR retrotransposon Zorro 1</fullName>
    </submittedName>
</protein>
<feature type="non-terminal residue" evidence="3">
    <location>
        <position position="1"/>
    </location>
</feature>
<dbReference type="OMA" id="NSEDWIC"/>
<feature type="compositionally biased region" description="Polar residues" evidence="1">
    <location>
        <begin position="230"/>
        <end position="242"/>
    </location>
</feature>
<evidence type="ECO:0000256" key="1">
    <source>
        <dbReference type="SAM" id="MobiDB-lite"/>
    </source>
</evidence>
<dbReference type="PROSITE" id="PS50878">
    <property type="entry name" value="RT_POL"/>
    <property type="match status" value="1"/>
</dbReference>
<feature type="domain" description="Reverse transcriptase" evidence="2">
    <location>
        <begin position="766"/>
        <end position="1074"/>
    </location>
</feature>
<dbReference type="STRING" id="1245528.M3IIL5"/>
<sequence length="1470" mass="169661">MIKKLSLELQARHKKLIAGTLGRRYVQKYIKRIGMYFWVQELKRHFDADAKFVRQSIKKIVQHYEQCDEGCGEHCGEQCGESCGKNSEKKCENFTVAIFKLNSMNTSRSKIEVFFKHVYPKEPGEQNKKQMDIPFEILGESQHRNFTLFLLKFLAPYVPTATTSGDKHSKLTPISYLAFCNACHTTGHSRKKCKYRWIHLKCQPKKTTLSPVGSEDLPSSRASSKRKVDNPSTISHDYSTLSDENEPANKKLKTPKPGSADKKEGSWISFELRNPELDKESENHEDIIESIRADDSFFSIFSFNIQGDYNSELFRKWYEENPIIAVQEGNSTFSAKVEGNKPENFEIISTNTDSRALLLINVNVFDIIKKNPISDRLSTNRYSVIANSKNKSVKPGEIVEDKSEGAYNQSRCCDALIKMKKNNKIFLVMSIYAPDTNAKHQKSLFEDIQKCYQDFCHERDEDGEPHPQILLAGDFNGVELLEIDVKHKRKREEHESVSKSLECLTDDMKVYDVLPIFTDERHPTNRSGSNDRRIDRIYTSLPQNTLISFHQHREEGYKTTHSSLQLDICLRTETFCKLKVGYPRLLVRDGIVSNENFMRYIKNNNSNTTLGLLIKDCQTSCKRFTEIIEGIHVGVDEVFFDTEVVFRNSRKKKYNTIRYLESVDGKREGETTESMISIAHVDFTQKLNSYEDVANETIREFLLPFNKKLDNESLENLGKEFTVEELKSALETTSNQASPGMDGIGFRLLKKLWNKAGVLLTEEANKILKTGELPDTMKEVAVVLVNRGDDPKTVDDYRPIFVANCCLRVIAVAIKRRLHKNMKSFFSDHHFGFVPNRGNHKAIQSFGFIKSEVDNVPENTRLDEAMLLTDFTKAFESVHPLYIKHVFEKLKFPDSLKNFFYSLTQTNSHVIINNYKSKKVSRSNCLLQGLPCTGILFAILMEPVLSYINYRLEGIQLIKSSTVVHSLLYADDLLVFLGGRNDTVTVLSVLEEIRIATGLGINTSKSKLLVRNKESVSSGENNTITTVVPMQTLVEKFSHLGIHYNQKDDKELMNRIEPELKRVRAMHGYLGYKVWLINSRIFPIIYYHFSASSLKVNGFTIKKIMNLVDPIFYNVGRDKLITDTMCGGFGLVDLNKSGTKQKAMVIYNVVVNSEDWICIQWRRIIQKLLYESCLSYRVGYNWKDFLLLEIDKFDQSRIEDIRKGFLNAYQEEHLQCWFQIRKTLPLPLAERKILDPNLKEIHEVEVTEEEKKSIDEAFANFSVYETEPKISERVNELLEIALKPYLSIRPSSEENIEDVVKENTGLNVEEHTEEVLRSRWTRLFQKIGAAKQLHGRNVEFFQRVAIGQYFCYGDGYSKCFVCHEKVNNSKNIGYFVHKYFNCSISNDIFKLCDISGVELKIEAFFNPELTIEQMVSLNYYLSKVNRLHILRRSELESVDTEWVEKWFKKTRPRVGTKSKKKSKKKIKNKK</sequence>
<dbReference type="SUPFAM" id="SSF56672">
    <property type="entry name" value="DNA/RNA polymerases"/>
    <property type="match status" value="1"/>
</dbReference>
<proteinExistence type="predicted"/>
<dbReference type="Gene3D" id="3.60.10.10">
    <property type="entry name" value="Endonuclease/exonuclease/phosphatase"/>
    <property type="match status" value="1"/>
</dbReference>
<dbReference type="InterPro" id="IPR036691">
    <property type="entry name" value="Endo/exonu/phosph_ase_sf"/>
</dbReference>
<reference evidence="3 4" key="1">
    <citation type="submission" date="2013-02" db="EMBL/GenBank/DDBJ databases">
        <title>Genome sequence of Candida maltosa Xu316, a potential industrial strain for xylitol and ethanol production.</title>
        <authorList>
            <person name="Yu J."/>
            <person name="Wang Q."/>
            <person name="Geng X."/>
            <person name="Bao W."/>
            <person name="He P."/>
            <person name="Cai J."/>
        </authorList>
    </citation>
    <scope>NUCLEOTIDE SEQUENCE [LARGE SCALE GENOMIC DNA]</scope>
    <source>
        <strain evidence="4">Xu316</strain>
    </source>
</reference>
<dbReference type="PANTHER" id="PTHR31635">
    <property type="entry name" value="REVERSE TRANSCRIPTASE DOMAIN-CONTAINING PROTEIN-RELATED"/>
    <property type="match status" value="1"/>
</dbReference>
<feature type="region of interest" description="Disordered" evidence="1">
    <location>
        <begin position="207"/>
        <end position="265"/>
    </location>
</feature>
<dbReference type="InterPro" id="IPR043502">
    <property type="entry name" value="DNA/RNA_pol_sf"/>
</dbReference>
<dbReference type="eggNOG" id="KOG1075">
    <property type="taxonomic scope" value="Eukaryota"/>
</dbReference>
<dbReference type="OrthoDB" id="4097129at2759"/>
<accession>M3IIL5</accession>
<organism evidence="3 4">
    <name type="scientific">Candida maltosa (strain Xu316)</name>
    <name type="common">Yeast</name>
    <dbReference type="NCBI Taxonomy" id="1245528"/>
    <lineage>
        <taxon>Eukaryota</taxon>
        <taxon>Fungi</taxon>
        <taxon>Dikarya</taxon>
        <taxon>Ascomycota</taxon>
        <taxon>Saccharomycotina</taxon>
        <taxon>Pichiomycetes</taxon>
        <taxon>Debaryomycetaceae</taxon>
        <taxon>Candida/Lodderomyces clade</taxon>
        <taxon>Candida</taxon>
    </lineage>
</organism>
<dbReference type="HOGENOM" id="CLU_272569_0_0_1"/>
<gene>
    <name evidence="3" type="ORF">G210_3570</name>
</gene>
<name>M3IIL5_CANMX</name>
<dbReference type="SUPFAM" id="SSF56219">
    <property type="entry name" value="DNase I-like"/>
    <property type="match status" value="1"/>
</dbReference>
<dbReference type="PANTHER" id="PTHR31635:SF196">
    <property type="entry name" value="REVERSE TRANSCRIPTASE DOMAIN-CONTAINING PROTEIN-RELATED"/>
    <property type="match status" value="1"/>
</dbReference>
<evidence type="ECO:0000313" key="3">
    <source>
        <dbReference type="EMBL" id="EMG46196.1"/>
    </source>
</evidence>
<keyword evidence="4" id="KW-1185">Reference proteome</keyword>
<dbReference type="Pfam" id="PF00078">
    <property type="entry name" value="RVT_1"/>
    <property type="match status" value="1"/>
</dbReference>
<dbReference type="InterPro" id="IPR000477">
    <property type="entry name" value="RT_dom"/>
</dbReference>
<evidence type="ECO:0000259" key="2">
    <source>
        <dbReference type="PROSITE" id="PS50878"/>
    </source>
</evidence>
<comment type="caution">
    <text evidence="3">The sequence shown here is derived from an EMBL/GenBank/DDBJ whole genome shotgun (WGS) entry which is preliminary data.</text>
</comment>
<dbReference type="EMBL" id="AOGT01002087">
    <property type="protein sequence ID" value="EMG46196.1"/>
    <property type="molecule type" value="Genomic_DNA"/>
</dbReference>
<dbReference type="Proteomes" id="UP000011777">
    <property type="component" value="Unassembled WGS sequence"/>
</dbReference>
<evidence type="ECO:0000313" key="4">
    <source>
        <dbReference type="Proteomes" id="UP000011777"/>
    </source>
</evidence>